<name>A0A146G2T9_TERSA</name>
<feature type="domain" description="GFO/IDH/MocA-like oxidoreductase" evidence="3">
    <location>
        <begin position="136"/>
        <end position="270"/>
    </location>
</feature>
<evidence type="ECO:0008006" key="6">
    <source>
        <dbReference type="Google" id="ProtNLM"/>
    </source>
</evidence>
<dbReference type="Gene3D" id="3.40.50.720">
    <property type="entry name" value="NAD(P)-binding Rossmann-like Domain"/>
    <property type="match status" value="1"/>
</dbReference>
<evidence type="ECO:0000259" key="2">
    <source>
        <dbReference type="Pfam" id="PF01408"/>
    </source>
</evidence>
<comment type="caution">
    <text evidence="4">The sequence shown here is derived from an EMBL/GenBank/DDBJ whole genome shotgun (WGS) entry which is preliminary data.</text>
</comment>
<protein>
    <recommendedName>
        <fullName evidence="6">Dehydrogenase</fullName>
    </recommendedName>
</protein>
<dbReference type="Gene3D" id="3.30.360.10">
    <property type="entry name" value="Dihydrodipicolinate Reductase, domain 2"/>
    <property type="match status" value="1"/>
</dbReference>
<evidence type="ECO:0000313" key="4">
    <source>
        <dbReference type="EMBL" id="GAT31792.1"/>
    </source>
</evidence>
<dbReference type="SUPFAM" id="SSF51735">
    <property type="entry name" value="NAD(P)-binding Rossmann-fold domains"/>
    <property type="match status" value="1"/>
</dbReference>
<organism evidence="4 5">
    <name type="scientific">Terrimicrobium sacchariphilum</name>
    <dbReference type="NCBI Taxonomy" id="690879"/>
    <lineage>
        <taxon>Bacteria</taxon>
        <taxon>Pseudomonadati</taxon>
        <taxon>Verrucomicrobiota</taxon>
        <taxon>Terrimicrobiia</taxon>
        <taxon>Terrimicrobiales</taxon>
        <taxon>Terrimicrobiaceae</taxon>
        <taxon>Terrimicrobium</taxon>
    </lineage>
</organism>
<dbReference type="Pfam" id="PF22725">
    <property type="entry name" value="GFO_IDH_MocA_C3"/>
    <property type="match status" value="1"/>
</dbReference>
<reference evidence="5" key="1">
    <citation type="journal article" date="2017" name="Genome Announc.">
        <title>Draft Genome Sequence of Terrimicrobium sacchariphilum NM-5T, a Facultative Anaerobic Soil Bacterium of the Class Spartobacteria.</title>
        <authorList>
            <person name="Qiu Y.L."/>
            <person name="Tourlousse D.M."/>
            <person name="Matsuura N."/>
            <person name="Ohashi A."/>
            <person name="Sekiguchi Y."/>
        </authorList>
    </citation>
    <scope>NUCLEOTIDE SEQUENCE [LARGE SCALE GENOMIC DNA]</scope>
    <source>
        <strain evidence="5">NM-5</strain>
    </source>
</reference>
<evidence type="ECO:0000313" key="5">
    <source>
        <dbReference type="Proteomes" id="UP000076023"/>
    </source>
</evidence>
<dbReference type="AlphaFoldDB" id="A0A146G2T9"/>
<dbReference type="InterPro" id="IPR036291">
    <property type="entry name" value="NAD(P)-bd_dom_sf"/>
</dbReference>
<dbReference type="PANTHER" id="PTHR43818:SF11">
    <property type="entry name" value="BCDNA.GH03377"/>
    <property type="match status" value="1"/>
</dbReference>
<dbReference type="GO" id="GO:0000166">
    <property type="term" value="F:nucleotide binding"/>
    <property type="evidence" value="ECO:0007669"/>
    <property type="project" value="InterPro"/>
</dbReference>
<dbReference type="InterPro" id="IPR000683">
    <property type="entry name" value="Gfo/Idh/MocA-like_OxRdtase_N"/>
</dbReference>
<dbReference type="OrthoDB" id="240873at2"/>
<dbReference type="SUPFAM" id="SSF55347">
    <property type="entry name" value="Glyceraldehyde-3-phosphate dehydrogenase-like, C-terminal domain"/>
    <property type="match status" value="1"/>
</dbReference>
<dbReference type="STRING" id="690879.TSACC_2186"/>
<dbReference type="RefSeq" id="WP_075077671.1">
    <property type="nucleotide sequence ID" value="NZ_BDCO01000002.1"/>
</dbReference>
<evidence type="ECO:0000259" key="3">
    <source>
        <dbReference type="Pfam" id="PF22725"/>
    </source>
</evidence>
<keyword evidence="5" id="KW-1185">Reference proteome</keyword>
<keyword evidence="1" id="KW-0560">Oxidoreductase</keyword>
<dbReference type="PANTHER" id="PTHR43818">
    <property type="entry name" value="BCDNA.GH03377"/>
    <property type="match status" value="1"/>
</dbReference>
<sequence length="373" mass="40302">MKSLLDNVRPVRVGIIGCGNIFGAYAKGCQLFRILELKACADLNPDTAQARADEFGIKALTIPELLADPEIDIVINLTIPQAHAQVTLDILRAGKHAYSEKPLGVTLEEARSIIAEADQRGLRVGCAPDTFLGAGYQTVRKIIDDGFVGRPLAGTAFMLSSGPESWHPNPGFLYQRGAGPLMDMGPYYVTALIHLLGPVKSVCAINGKAREQRLATCKEQFGKFLPAEVPTHYAGTLLFESGAVVSLVVSFDVVGGKHNPIEIYGTEGSVIAPDPNTFGGEVELLRKNFPGWAKMPLTFDYQENSRSIGVADMAHAIQSGRPHRCDARLALHSLEVISAFETSFTERRFVDLVNQCAQPAPFPLGMTNSLLDA</sequence>
<gene>
    <name evidence="4" type="ORF">TSACC_2186</name>
</gene>
<dbReference type="InterPro" id="IPR050463">
    <property type="entry name" value="Gfo/Idh/MocA_oxidrdct_glycsds"/>
</dbReference>
<proteinExistence type="predicted"/>
<dbReference type="Proteomes" id="UP000076023">
    <property type="component" value="Unassembled WGS sequence"/>
</dbReference>
<dbReference type="InterPro" id="IPR055170">
    <property type="entry name" value="GFO_IDH_MocA-like_dom"/>
</dbReference>
<feature type="domain" description="Gfo/Idh/MocA-like oxidoreductase N-terminal" evidence="2">
    <location>
        <begin position="11"/>
        <end position="125"/>
    </location>
</feature>
<evidence type="ECO:0000256" key="1">
    <source>
        <dbReference type="ARBA" id="ARBA00023002"/>
    </source>
</evidence>
<dbReference type="Pfam" id="PF01408">
    <property type="entry name" value="GFO_IDH_MocA"/>
    <property type="match status" value="1"/>
</dbReference>
<dbReference type="EMBL" id="BDCO01000002">
    <property type="protein sequence ID" value="GAT31792.1"/>
    <property type="molecule type" value="Genomic_DNA"/>
</dbReference>
<dbReference type="GO" id="GO:0016491">
    <property type="term" value="F:oxidoreductase activity"/>
    <property type="evidence" value="ECO:0007669"/>
    <property type="project" value="UniProtKB-KW"/>
</dbReference>
<dbReference type="InParanoid" id="A0A146G2T9"/>
<accession>A0A146G2T9</accession>